<accession>A0A5J4RC68</accession>
<name>A0A5J4RC68_9ZZZZ</name>
<gene>
    <name evidence="2" type="ORF">EZS27_020741</name>
</gene>
<organism evidence="2">
    <name type="scientific">termite gut metagenome</name>
    <dbReference type="NCBI Taxonomy" id="433724"/>
    <lineage>
        <taxon>unclassified sequences</taxon>
        <taxon>metagenomes</taxon>
        <taxon>organismal metagenomes</taxon>
    </lineage>
</organism>
<proteinExistence type="predicted"/>
<feature type="compositionally biased region" description="Basic and acidic residues" evidence="1">
    <location>
        <begin position="35"/>
        <end position="51"/>
    </location>
</feature>
<evidence type="ECO:0000313" key="2">
    <source>
        <dbReference type="EMBL" id="KAA6330561.1"/>
    </source>
</evidence>
<feature type="region of interest" description="Disordered" evidence="1">
    <location>
        <begin position="29"/>
        <end position="51"/>
    </location>
</feature>
<sequence>MLPSFLLFSQQSANYPKGFQGAFWDIYPRLGGGQESDKDRTYIGQNRERTA</sequence>
<dbReference type="AlphaFoldDB" id="A0A5J4RC68"/>
<dbReference type="EMBL" id="SNRY01001485">
    <property type="protein sequence ID" value="KAA6330561.1"/>
    <property type="molecule type" value="Genomic_DNA"/>
</dbReference>
<evidence type="ECO:0000256" key="1">
    <source>
        <dbReference type="SAM" id="MobiDB-lite"/>
    </source>
</evidence>
<reference evidence="2" key="1">
    <citation type="submission" date="2019-03" db="EMBL/GenBank/DDBJ databases">
        <title>Single cell metagenomics reveals metabolic interactions within the superorganism composed of flagellate Streblomastix strix and complex community of Bacteroidetes bacteria on its surface.</title>
        <authorList>
            <person name="Treitli S.C."/>
            <person name="Kolisko M."/>
            <person name="Husnik F."/>
            <person name="Keeling P."/>
            <person name="Hampl V."/>
        </authorList>
    </citation>
    <scope>NUCLEOTIDE SEQUENCE</scope>
    <source>
        <strain evidence="2">STM</strain>
    </source>
</reference>
<comment type="caution">
    <text evidence="2">The sequence shown here is derived from an EMBL/GenBank/DDBJ whole genome shotgun (WGS) entry which is preliminary data.</text>
</comment>
<protein>
    <submittedName>
        <fullName evidence="2">Uncharacterized protein</fullName>
    </submittedName>
</protein>